<feature type="compositionally biased region" description="Basic and acidic residues" evidence="1">
    <location>
        <begin position="301"/>
        <end position="310"/>
    </location>
</feature>
<feature type="compositionally biased region" description="Basic and acidic residues" evidence="1">
    <location>
        <begin position="330"/>
        <end position="340"/>
    </location>
</feature>
<dbReference type="AlphaFoldDB" id="A0A6J1PQQ6"/>
<keyword evidence="2" id="KW-1185">Reference proteome</keyword>
<feature type="compositionally biased region" description="Basic and acidic residues" evidence="1">
    <location>
        <begin position="1"/>
        <end position="19"/>
    </location>
</feature>
<accession>A0A6J1PQQ6</accession>
<dbReference type="GeneID" id="112454735"/>
<evidence type="ECO:0000256" key="1">
    <source>
        <dbReference type="SAM" id="MobiDB-lite"/>
    </source>
</evidence>
<dbReference type="OrthoDB" id="7554721at2759"/>
<sequence length="375" mass="40662">MCDRGEAAGEEPRDARENVARPTGRSASGGDASENDTRPAVRGGIAGVARENVARLTEKNAGNASESDSRPAERIETTSDAQRNIARLTERNLTAGNAGENLYRVGSNVASVGNQISYAGDAAAGAGLGLGYKVKPDTYDGTVPLHEYLSQFNLIARANSWNNATKTVALASSLRGKARSILETVQDVDCLDFAELEAKLELRFGEGHLTQNSYSALTNRRQRFGEDLATLGFDIERLSRLAYPECPYEIRDKIACSQFVSAVSDNFVRRTLQIEGITSLSRAVERAKALKIIQGDNYAREKEKTNKSFPKEGQNNNFNGKKGTEGNGKQAEEEKNEQRGNSRGSKSASREGVNGARRGDHGRTSAEDSSKEVFF</sequence>
<proteinExistence type="predicted"/>
<name>A0A6J1PQQ6_9HYME</name>
<feature type="region of interest" description="Disordered" evidence="1">
    <location>
        <begin position="301"/>
        <end position="375"/>
    </location>
</feature>
<feature type="compositionally biased region" description="Basic and acidic residues" evidence="1">
    <location>
        <begin position="357"/>
        <end position="375"/>
    </location>
</feature>
<dbReference type="Proteomes" id="UP000504618">
    <property type="component" value="Unplaced"/>
</dbReference>
<reference evidence="3" key="1">
    <citation type="submission" date="2025-08" db="UniProtKB">
        <authorList>
            <consortium name="RefSeq"/>
        </authorList>
    </citation>
    <scope>IDENTIFICATION</scope>
    <source>
        <tissue evidence="3">Whole body</tissue>
    </source>
</reference>
<organism evidence="2 3">
    <name type="scientific">Temnothorax curvispinosus</name>
    <dbReference type="NCBI Taxonomy" id="300111"/>
    <lineage>
        <taxon>Eukaryota</taxon>
        <taxon>Metazoa</taxon>
        <taxon>Ecdysozoa</taxon>
        <taxon>Arthropoda</taxon>
        <taxon>Hexapoda</taxon>
        <taxon>Insecta</taxon>
        <taxon>Pterygota</taxon>
        <taxon>Neoptera</taxon>
        <taxon>Endopterygota</taxon>
        <taxon>Hymenoptera</taxon>
        <taxon>Apocrita</taxon>
        <taxon>Aculeata</taxon>
        <taxon>Formicoidea</taxon>
        <taxon>Formicidae</taxon>
        <taxon>Myrmicinae</taxon>
        <taxon>Temnothorax</taxon>
    </lineage>
</organism>
<dbReference type="RefSeq" id="XP_024872054.1">
    <property type="nucleotide sequence ID" value="XM_025016286.1"/>
</dbReference>
<evidence type="ECO:0000313" key="2">
    <source>
        <dbReference type="Proteomes" id="UP000504618"/>
    </source>
</evidence>
<feature type="compositionally biased region" description="Basic and acidic residues" evidence="1">
    <location>
        <begin position="67"/>
        <end position="77"/>
    </location>
</feature>
<protein>
    <submittedName>
        <fullName evidence="3">Uncharacterized protein LOC112454735</fullName>
    </submittedName>
</protein>
<feature type="region of interest" description="Disordered" evidence="1">
    <location>
        <begin position="1"/>
        <end position="82"/>
    </location>
</feature>
<evidence type="ECO:0000313" key="3">
    <source>
        <dbReference type="RefSeq" id="XP_024872054.1"/>
    </source>
</evidence>
<dbReference type="PANTHER" id="PTHR45823">
    <property type="entry name" value="T-SNARE COILED-COIL HOMOLOGY DOMAIN-CONTAINING PROTEIN"/>
    <property type="match status" value="1"/>
</dbReference>
<dbReference type="PANTHER" id="PTHR45823:SF1">
    <property type="entry name" value="T-SNARE COILED-COIL HOMOLOGY DOMAIN-CONTAINING PROTEIN"/>
    <property type="match status" value="1"/>
</dbReference>
<gene>
    <name evidence="3" type="primary">LOC112454735</name>
</gene>